<comment type="caution">
    <text evidence="3">The sequence shown here is derived from an EMBL/GenBank/DDBJ whole genome shotgun (WGS) entry which is preliminary data.</text>
</comment>
<evidence type="ECO:0000313" key="3">
    <source>
        <dbReference type="EMBL" id="CAI2360532.1"/>
    </source>
</evidence>
<dbReference type="PANTHER" id="PTHR46093">
    <property type="entry name" value="ACYL-COA-BINDING DOMAIN-CONTAINING PROTEIN 5"/>
    <property type="match status" value="1"/>
</dbReference>
<keyword evidence="2" id="KW-0677">Repeat</keyword>
<keyword evidence="1" id="KW-0880">Kelch repeat</keyword>
<dbReference type="SUPFAM" id="SSF117281">
    <property type="entry name" value="Kelch motif"/>
    <property type="match status" value="2"/>
</dbReference>
<gene>
    <name evidence="3" type="ORF">ECRASSUSDP1_LOCUS1836</name>
</gene>
<dbReference type="PANTHER" id="PTHR46093:SF18">
    <property type="entry name" value="FIBRONECTIN TYPE-III DOMAIN-CONTAINING PROTEIN"/>
    <property type="match status" value="1"/>
</dbReference>
<dbReference type="Gene3D" id="2.120.10.80">
    <property type="entry name" value="Kelch-type beta propeller"/>
    <property type="match status" value="2"/>
</dbReference>
<proteinExistence type="predicted"/>
<dbReference type="EMBL" id="CAMPGE010001730">
    <property type="protein sequence ID" value="CAI2360532.1"/>
    <property type="molecule type" value="Genomic_DNA"/>
</dbReference>
<accession>A0AAD1U4V1</accession>
<dbReference type="Proteomes" id="UP001295684">
    <property type="component" value="Unassembled WGS sequence"/>
</dbReference>
<name>A0AAD1U4V1_EUPCR</name>
<evidence type="ECO:0000256" key="1">
    <source>
        <dbReference type="ARBA" id="ARBA00022441"/>
    </source>
</evidence>
<organism evidence="3 4">
    <name type="scientific">Euplotes crassus</name>
    <dbReference type="NCBI Taxonomy" id="5936"/>
    <lineage>
        <taxon>Eukaryota</taxon>
        <taxon>Sar</taxon>
        <taxon>Alveolata</taxon>
        <taxon>Ciliophora</taxon>
        <taxon>Intramacronucleata</taxon>
        <taxon>Spirotrichea</taxon>
        <taxon>Hypotrichia</taxon>
        <taxon>Euplotida</taxon>
        <taxon>Euplotidae</taxon>
        <taxon>Moneuplotes</taxon>
    </lineage>
</organism>
<evidence type="ECO:0000256" key="2">
    <source>
        <dbReference type="ARBA" id="ARBA00022737"/>
    </source>
</evidence>
<evidence type="ECO:0000313" key="4">
    <source>
        <dbReference type="Proteomes" id="UP001295684"/>
    </source>
</evidence>
<dbReference type="Pfam" id="PF24681">
    <property type="entry name" value="Kelch_KLHDC2_KLHL20_DRC7"/>
    <property type="match status" value="1"/>
</dbReference>
<protein>
    <submittedName>
        <fullName evidence="3">Uncharacterized protein</fullName>
    </submittedName>
</protein>
<keyword evidence="4" id="KW-1185">Reference proteome</keyword>
<reference evidence="3" key="1">
    <citation type="submission" date="2023-07" db="EMBL/GenBank/DDBJ databases">
        <authorList>
            <consortium name="AG Swart"/>
            <person name="Singh M."/>
            <person name="Singh A."/>
            <person name="Seah K."/>
            <person name="Emmerich C."/>
        </authorList>
    </citation>
    <scope>NUCLEOTIDE SEQUENCE</scope>
    <source>
        <strain evidence="3">DP1</strain>
    </source>
</reference>
<sequence>MLEQGERENSENLSFLVFGNQNFEQFEFTLGSRKIETRNNSQKMELEQIKYTEEKKEKLTGESKDNDEPFTLKKEGENVLDSERILSNWLIFLTEGETPSRRAYHSSFIYQDHLYIHGGHDIREGTMSCLWRIDISHKNKEPKWEKIENFPNKNSPGKIAYHTITVVGTTAYLIGGSSQGVDSMIDYTLDLETFNWTKVKRDKNSPISIDEHSSTLVDNDIYIFGGNVAGFRSAEMYTFNITNYKWKHIKPDNKGPCARSSHSCVHSDGKLYIYGGKDEDTNKLNDLWEFDLKTQTWKEITITQDVPLSRSGHSATVYKNFMIIFGGIHELTQELNDLEAFDLKSKKWYSVIEEKCSPTHSNLLNGGFSPDRKSIANMVPSPYNKTIANNRRVHTQEDEESKGKSFMLSVQKTASRNRSRQQNLTISNYGKNLTLTQLEKKVKEKRRAQEHISEETLLTSPTSLSMKNSFLIKTAGKAFDNYAHQVQKRNRKKHSFNLNSNNLPDYSASYNNLGSGQAYEKSMGKVEASLPKPRDGLSGNIYNDRYLVIFGGDRHHVPFNDLYTLDLAKEM</sequence>
<dbReference type="AlphaFoldDB" id="A0AAD1U4V1"/>
<dbReference type="InterPro" id="IPR015915">
    <property type="entry name" value="Kelch-typ_b-propeller"/>
</dbReference>